<name>A0ABV7WVC3_9HYPH</name>
<dbReference type="Proteomes" id="UP001595613">
    <property type="component" value="Unassembled WGS sequence"/>
</dbReference>
<reference evidence="2" key="1">
    <citation type="journal article" date="2019" name="Int. J. Syst. Evol. Microbiol.">
        <title>The Global Catalogue of Microorganisms (GCM) 10K type strain sequencing project: providing services to taxonomists for standard genome sequencing and annotation.</title>
        <authorList>
            <consortium name="The Broad Institute Genomics Platform"/>
            <consortium name="The Broad Institute Genome Sequencing Center for Infectious Disease"/>
            <person name="Wu L."/>
            <person name="Ma J."/>
        </authorList>
    </citation>
    <scope>NUCLEOTIDE SEQUENCE [LARGE SCALE GENOMIC DNA]</scope>
    <source>
        <strain evidence="2">KCTC 42281</strain>
    </source>
</reference>
<comment type="caution">
    <text evidence="1">The sequence shown here is derived from an EMBL/GenBank/DDBJ whole genome shotgun (WGS) entry which is preliminary data.</text>
</comment>
<sequence>MNRIDYTAPAELFPGKNAKATRRIGYRRFKSAAEAVRFAVEDMPAVLLRGAYLEVKEERFDGTQILNLYNAENFPLERAA</sequence>
<keyword evidence="2" id="KW-1185">Reference proteome</keyword>
<evidence type="ECO:0000313" key="2">
    <source>
        <dbReference type="Proteomes" id="UP001595613"/>
    </source>
</evidence>
<dbReference type="EMBL" id="JBHRYD010000001">
    <property type="protein sequence ID" value="MFC3703226.1"/>
    <property type="molecule type" value="Genomic_DNA"/>
</dbReference>
<accession>A0ABV7WVC3</accession>
<protein>
    <submittedName>
        <fullName evidence="1">Uncharacterized protein</fullName>
    </submittedName>
</protein>
<evidence type="ECO:0000313" key="1">
    <source>
        <dbReference type="EMBL" id="MFC3703226.1"/>
    </source>
</evidence>
<organism evidence="1 2">
    <name type="scientific">Devosia honganensis</name>
    <dbReference type="NCBI Taxonomy" id="1610527"/>
    <lineage>
        <taxon>Bacteria</taxon>
        <taxon>Pseudomonadati</taxon>
        <taxon>Pseudomonadota</taxon>
        <taxon>Alphaproteobacteria</taxon>
        <taxon>Hyphomicrobiales</taxon>
        <taxon>Devosiaceae</taxon>
        <taxon>Devosia</taxon>
    </lineage>
</organism>
<gene>
    <name evidence="1" type="ORF">ACFOOL_00475</name>
</gene>
<proteinExistence type="predicted"/>
<dbReference type="RefSeq" id="WP_380093895.1">
    <property type="nucleotide sequence ID" value="NZ_JBHRYD010000001.1"/>
</dbReference>